<dbReference type="InterPro" id="IPR036390">
    <property type="entry name" value="WH_DNA-bd_sf"/>
</dbReference>
<evidence type="ECO:0000313" key="2">
    <source>
        <dbReference type="Proteomes" id="UP001058533"/>
    </source>
</evidence>
<organism evidence="1 2">
    <name type="scientific">Sphingomonas qomolangmaensis</name>
    <dbReference type="NCBI Taxonomy" id="2918765"/>
    <lineage>
        <taxon>Bacteria</taxon>
        <taxon>Pseudomonadati</taxon>
        <taxon>Pseudomonadota</taxon>
        <taxon>Alphaproteobacteria</taxon>
        <taxon>Sphingomonadales</taxon>
        <taxon>Sphingomonadaceae</taxon>
        <taxon>Sphingomonas</taxon>
    </lineage>
</organism>
<dbReference type="InterPro" id="IPR021660">
    <property type="entry name" value="DUF3253"/>
</dbReference>
<gene>
    <name evidence="1" type="ORF">NMP03_08715</name>
</gene>
<evidence type="ECO:0000313" key="1">
    <source>
        <dbReference type="EMBL" id="UUL81308.1"/>
    </source>
</evidence>
<protein>
    <submittedName>
        <fullName evidence="1">DUF3253 domain-containing protein</fullName>
    </submittedName>
</protein>
<sequence length="88" mass="9112">MTIDTSASRAATLALLARRAPGATICPSEVARALAAATGDAADWRGAMPAVHAAVDRLVAEGAVRLSWKGEALASRRGPYRIGRTQRG</sequence>
<dbReference type="Pfam" id="PF11625">
    <property type="entry name" value="DUF3253"/>
    <property type="match status" value="1"/>
</dbReference>
<dbReference type="Proteomes" id="UP001058533">
    <property type="component" value="Chromosome"/>
</dbReference>
<dbReference type="SUPFAM" id="SSF46785">
    <property type="entry name" value="Winged helix' DNA-binding domain"/>
    <property type="match status" value="1"/>
</dbReference>
<name>A0ABY5L5F9_9SPHN</name>
<reference evidence="1" key="1">
    <citation type="submission" date="2022-07" db="EMBL/GenBank/DDBJ databases">
        <title>Sphingomonas sp. nov., a novel bacterium isolated from the north slope of the Mount Everest.</title>
        <authorList>
            <person name="Cui X."/>
            <person name="Liu Y."/>
        </authorList>
    </citation>
    <scope>NUCLEOTIDE SEQUENCE</scope>
    <source>
        <strain evidence="1">S5-59</strain>
    </source>
</reference>
<accession>A0ABY5L5F9</accession>
<dbReference type="InterPro" id="IPR036388">
    <property type="entry name" value="WH-like_DNA-bd_sf"/>
</dbReference>
<proteinExistence type="predicted"/>
<dbReference type="EMBL" id="CP101740">
    <property type="protein sequence ID" value="UUL81308.1"/>
    <property type="molecule type" value="Genomic_DNA"/>
</dbReference>
<keyword evidence="2" id="KW-1185">Reference proteome</keyword>
<dbReference type="Gene3D" id="1.10.10.10">
    <property type="entry name" value="Winged helix-like DNA-binding domain superfamily/Winged helix DNA-binding domain"/>
    <property type="match status" value="1"/>
</dbReference>